<dbReference type="GO" id="GO:0005858">
    <property type="term" value="C:axonemal dynein complex"/>
    <property type="evidence" value="ECO:0007669"/>
    <property type="project" value="UniProtKB-ARBA"/>
</dbReference>
<feature type="domain" description="AAA+ ATPase" evidence="23">
    <location>
        <begin position="2518"/>
        <end position="2665"/>
    </location>
</feature>
<evidence type="ECO:0000256" key="11">
    <source>
        <dbReference type="ARBA" id="ARBA00023054"/>
    </source>
</evidence>
<accession>A0A7M7NJT1</accession>
<dbReference type="GO" id="GO:0031514">
    <property type="term" value="C:motile cilium"/>
    <property type="evidence" value="ECO:0007669"/>
    <property type="project" value="UniProtKB-ARBA"/>
</dbReference>
<dbReference type="FunFam" id="1.10.8.710:FF:000001">
    <property type="entry name" value="Dynein axonemal heavy chain 2"/>
    <property type="match status" value="1"/>
</dbReference>
<comment type="function">
    <text evidence="16">As part of the axonemal inner dynein arm complex plays a central role in ciliary beat. Expressed in sperm flagellum, it is required for sperm motility. Dyneins are microtubule-based molecular motors possessing ATPase activities that can convert the chemical energy of ATP into relative sliding between adjacent microtubule doublets to generate ciliary bending.</text>
</comment>
<evidence type="ECO:0000256" key="15">
    <source>
        <dbReference type="ARBA" id="ARBA00023273"/>
    </source>
</evidence>
<dbReference type="KEGG" id="spu:100888151"/>
<keyword evidence="5" id="KW-0677">Repeat</keyword>
<dbReference type="FunFam" id="1.20.920.30:FF:000005">
    <property type="entry name" value="Dynein, axonemal, heavy chain 2"/>
    <property type="match status" value="1"/>
</dbReference>
<protein>
    <recommendedName>
        <fullName evidence="18">Dynein axonemal heavy chain 2</fullName>
    </recommendedName>
    <alternativeName>
        <fullName evidence="20">Axonemal beta dynein heavy chain 2</fullName>
    </alternativeName>
    <alternativeName>
        <fullName evidence="19">Ciliary dynein heavy chain 2</fullName>
    </alternativeName>
</protein>
<dbReference type="Gene3D" id="1.10.472.130">
    <property type="match status" value="1"/>
</dbReference>
<keyword evidence="15" id="KW-0966">Cell projection</keyword>
<evidence type="ECO:0000256" key="12">
    <source>
        <dbReference type="ARBA" id="ARBA00023069"/>
    </source>
</evidence>
<dbReference type="FunFam" id="3.40.50.300:FF:004557">
    <property type="entry name" value="Predicted protein"/>
    <property type="match status" value="1"/>
</dbReference>
<dbReference type="FunFam" id="3.40.50.300:FF:000044">
    <property type="entry name" value="Dynein heavy chain 5, axonemal"/>
    <property type="match status" value="1"/>
</dbReference>
<evidence type="ECO:0000256" key="2">
    <source>
        <dbReference type="ARBA" id="ARBA00008887"/>
    </source>
</evidence>
<dbReference type="InterPro" id="IPR024317">
    <property type="entry name" value="Dynein_heavy_chain_D4_dom"/>
</dbReference>
<evidence type="ECO:0000256" key="4">
    <source>
        <dbReference type="ARBA" id="ARBA00022701"/>
    </source>
</evidence>
<dbReference type="CDD" id="cd00009">
    <property type="entry name" value="AAA"/>
    <property type="match status" value="1"/>
</dbReference>
<dbReference type="FunFam" id="1.20.140.100:FF:000006">
    <property type="entry name" value="dynein heavy chain 2, axonemal"/>
    <property type="match status" value="1"/>
</dbReference>
<dbReference type="PANTHER" id="PTHR45703:SF32">
    <property type="entry name" value="DYNEINS HEAVY CHAIN"/>
    <property type="match status" value="1"/>
</dbReference>
<dbReference type="InterPro" id="IPR056759">
    <property type="entry name" value="DYH2-5-8_CC"/>
</dbReference>
<dbReference type="GO" id="GO:0045505">
    <property type="term" value="F:dynein intermediate chain binding"/>
    <property type="evidence" value="ECO:0007669"/>
    <property type="project" value="InterPro"/>
</dbReference>
<dbReference type="Pfam" id="PF03028">
    <property type="entry name" value="Dynein_heavy"/>
    <property type="match status" value="1"/>
</dbReference>
<evidence type="ECO:0000256" key="20">
    <source>
        <dbReference type="ARBA" id="ARBA00082099"/>
    </source>
</evidence>
<dbReference type="PANTHER" id="PTHR45703">
    <property type="entry name" value="DYNEIN HEAVY CHAIN"/>
    <property type="match status" value="1"/>
</dbReference>
<feature type="region of interest" description="Disordered" evidence="22">
    <location>
        <begin position="1"/>
        <end position="101"/>
    </location>
</feature>
<dbReference type="FunFam" id="1.10.287.2620:FF:000002">
    <property type="entry name" value="Dynein heavy chain 2, axonemal"/>
    <property type="match status" value="1"/>
</dbReference>
<keyword evidence="12" id="KW-0969">Cilium</keyword>
<dbReference type="FunFam" id="1.10.8.1220:FF:000001">
    <property type="entry name" value="Dynein axonemal heavy chain 5"/>
    <property type="match status" value="1"/>
</dbReference>
<evidence type="ECO:0000256" key="13">
    <source>
        <dbReference type="ARBA" id="ARBA00023175"/>
    </source>
</evidence>
<dbReference type="Gene3D" id="6.10.140.1060">
    <property type="match status" value="1"/>
</dbReference>
<dbReference type="GO" id="GO:0005524">
    <property type="term" value="F:ATP binding"/>
    <property type="evidence" value="ECO:0007669"/>
    <property type="project" value="UniProtKB-KW"/>
</dbReference>
<dbReference type="Pfam" id="PF18198">
    <property type="entry name" value="AAA_lid_11"/>
    <property type="match status" value="1"/>
</dbReference>
<dbReference type="FunFam" id="3.10.490.20:FF:000008">
    <property type="entry name" value="dynein heavy chain 2, axonemal"/>
    <property type="match status" value="1"/>
</dbReference>
<dbReference type="Gene3D" id="3.10.490.20">
    <property type="match status" value="1"/>
</dbReference>
<dbReference type="FunFam" id="1.10.472.130:FF:000003">
    <property type="entry name" value="Dynein, axonemal, heavy chain 2"/>
    <property type="match status" value="1"/>
</dbReference>
<dbReference type="Pfam" id="PF17852">
    <property type="entry name" value="Dynein_AAA_lid"/>
    <property type="match status" value="1"/>
</dbReference>
<dbReference type="Pfam" id="PF25007">
    <property type="entry name" value="DYH2-5-8_CC"/>
    <property type="match status" value="1"/>
</dbReference>
<feature type="coiled-coil region" evidence="21">
    <location>
        <begin position="3126"/>
        <end position="3160"/>
    </location>
</feature>
<evidence type="ECO:0000256" key="19">
    <source>
        <dbReference type="ARBA" id="ARBA00078558"/>
    </source>
</evidence>
<dbReference type="FunFam" id="3.40.50.300:FF:000815">
    <property type="entry name" value="Dynein heavy chain 2, axonemal"/>
    <property type="match status" value="1"/>
</dbReference>
<dbReference type="Gene3D" id="1.10.287.2620">
    <property type="match status" value="1"/>
</dbReference>
<keyword evidence="4" id="KW-0493">Microtubule</keyword>
<dbReference type="OMA" id="ICEAMIN"/>
<dbReference type="InterPro" id="IPR042228">
    <property type="entry name" value="Dynein_linker_3"/>
</dbReference>
<keyword evidence="11 21" id="KW-0175">Coiled coil</keyword>
<name>A0A7M7NJT1_STRPU</name>
<dbReference type="Gene3D" id="1.10.8.720">
    <property type="entry name" value="Region D6 of dynein motor"/>
    <property type="match status" value="1"/>
</dbReference>
<proteinExistence type="inferred from homology"/>
<dbReference type="InterPro" id="IPR026983">
    <property type="entry name" value="DHC"/>
</dbReference>
<keyword evidence="3" id="KW-0963">Cytoplasm</keyword>
<keyword evidence="8" id="KW-0067">ATP-binding</keyword>
<dbReference type="InterPro" id="IPR041658">
    <property type="entry name" value="AAA_lid_11"/>
</dbReference>
<dbReference type="InterPro" id="IPR013594">
    <property type="entry name" value="Dynein_heavy_tail"/>
</dbReference>
<dbReference type="InterPro" id="IPR041228">
    <property type="entry name" value="Dynein_C"/>
</dbReference>
<feature type="domain" description="AAA+ ATPase" evidence="23">
    <location>
        <begin position="1906"/>
        <end position="2042"/>
    </location>
</feature>
<dbReference type="InterPro" id="IPR027417">
    <property type="entry name" value="P-loop_NTPase"/>
</dbReference>
<dbReference type="Gene3D" id="1.10.8.1220">
    <property type="match status" value="1"/>
</dbReference>
<dbReference type="GO" id="GO:0051959">
    <property type="term" value="F:dynein light intermediate chain binding"/>
    <property type="evidence" value="ECO:0007669"/>
    <property type="project" value="InterPro"/>
</dbReference>
<comment type="subcellular location">
    <subcellularLocation>
        <location evidence="1">Cytoplasm</location>
        <location evidence="1">Cytoskeleton</location>
        <location evidence="1">Flagellum axoneme</location>
    </subcellularLocation>
</comment>
<feature type="compositionally biased region" description="Polar residues" evidence="22">
    <location>
        <begin position="67"/>
        <end position="79"/>
    </location>
</feature>
<keyword evidence="13" id="KW-0505">Motor protein</keyword>
<dbReference type="InParanoid" id="A0A7M7NJT1"/>
<dbReference type="Pfam" id="PF12774">
    <property type="entry name" value="AAA_6"/>
    <property type="match status" value="1"/>
</dbReference>
<sequence length="4537" mass="519096">MADSAEAAPATNEEPLTNGVEEETPQTPVQNGLPNGRKSESPPAIKLPEGSEPRSALTSGAGRMTATPASGSHHTTSGDLMNGDSMAFANGSSPSIGHDEAPTPVHIDYVDFVKQRVILAASEPDMWADAHHETIDAFFDPASNDRLLTVFVDPQMGLVVSNNIPPQGVEELNYFIRRPGVKMTGANVEKAVQYGTVRSGHVESLLRIMHSIFAPLFFDNTTWPDSIKNDFSAQLHRFMASLTDTHYKIQGHTVLYIPKEGMNIPPEKAAKDKELVQRLETAMVHWTRQIKEVLASQDAIETSENAGPLEEIQFWRSRCQDLSGISEQLQKDGVLRVQAILEQAKSSYVSPFKKLSKLIQDGSAQAQSNLKFLSTLSEKCEELNKAKPADIPNMLPGIINRVRMIWVNSDHYKSRERLTGLFRKISNEIIKRCCKDISLDRLFDGCVKSSMNSLHESIECCKQWKEQYAWIRQMHHRFSSDSWVLDQSSIFAQVDAFVQRCKDLLEVCECQIHFARMNDGDKIPMPTFAGQRGPEVTRGLLEIEAAFAKNLLILRNVKKTILDVKATSWHDDYNKFRAGIKDLEVMMQNVITTAFETAKTVEQGVELLDAFQHLSSREAIRRTIDKKTVEVYHLFNNELNAVKKEFTKKIPDLGFLKPHYAGQAHWARSLKRRIDRCMEVLNKAYFLPNIGSGAETRTQYSQLSTALDEFIRKTFNEWAATVDKESIKLLDSPLLCRSNEKMGMLDVNFDRNLLKMFNEIQYWEKLMFEIPHYVTEVYQKREDLRNLRENVLLVVRDYNRIIAALSLEERGLFKERIRHLDKKIHPGLTKLTWASKGISDFFVAECRLHAGKVQAIVDDYKIANLTISRSCKRISETLLVKIDGKRIYEDMEFEEEQKLHRTNATKRLQMIHEEIVNTMRQTYEVFRADGQEVQGYWHRYTEKMDRMVEEAFRLNVKWSLQELSRAINGDGKSTPNPLFRVKVVLDKTKVEFSPTLKNLALIVMNTSSKLTAAVSVIQRLPDLLTRKRSQKEPIYVVIENDEETKKIQKSINTGMQANAQHLMTYLGTWDSYREIWEVNKDAFIRRYQKCEPPVSSFDADIGRYTEVANNVQKEETVLNIQFVMLDCSPLKFALLSHCNEWQNKFTTLLAEMASQKLSDLHKFLKENQEKLSKPPQTLDELGDSLELLEELQKDQSGIEARFPPLYEQFSILEKYDVPIPDNVRATLDDLGNEWVSFQECLIDSDVMLKKHKEKFKTGLIHSAEEFKKTSHQTLEDFQTSGPFSSQMSCDDALVSIAATREKVTDLKAQEATIRRGLNIFKIDQPPSKEIQQLDKDLDFIENVWQLTKEWEELWNTWKVGTFASLVTTEMEMTAGQLFKKLNKLSRELKDKSWEVVDFSKNRVDQFRRTMPLVTDLHNHAMRQRHWQQLQDELEKTFDHTADEFTLERIIELGFDAHAEKVSEISGAASKELAIEQSLSGIRDVWEETILDVSPYKDRGHYRLKATDEVFQVLEDNQVTLSTMKASRFVKAFEKEVDYWERTLSHILEVIEMTLTVQRQWMYLENIFLGEDIRKQLPRESAEFDSVNANWKIIMSRLHKDNNALRGTHHEGLLETLNEMNNKLEEIQKSLDMYLETKRQIFPRFYFLSNDDLLEILGQSKNPEAVQPHLKKCFDNIKTLKMHKMGITQKFEAQGMYSADGEYVEFGHPVLLEGPVEAWLCDIERTMRWTLKDILKQCKIALKKSLSKRDKWAKEWPGQMLITSSQMQWTADVTKALATTKERGDKKALKSMKKKQISMLNKFSEMIRGNLPKMVRAKVVALVTIEVHARDVIEKLIKASVNDVTAFEWLMQLRVYWDKEIDDCVVRQTNTQFQYGYEYLGNSGRLVITPLTDRCYMTLTTALHLHRGGSPKGPAGTGKTETVKDLGKALGNYVIVVNCSEGLDFKSMGRMFSGLAQTGAWGCFDEFNRINIEVLSVVAQQILSILSALAAGSSRFVFEGREINLVWSCGIFITMNPGYAGRSELPDNLKSMFRPISMVVPDSAMIAEIILFGEGFNNTRILAKKVHTLYSLAVQQLSKQDHYDFGLRALTSVLRYAGRKKRGFPNLPDEEVLLLAMKDMNTPKMTTNDLPLFNGIVSDLFPGIDAPVIEYGKMKVVIESELVNAGLQPLPSSVLKVIQLYETKNSRHSVMIVGKTNSGKTTSWRILQSTLSRLKKEGDDTYNLVKEFPINPKALSLGELYGEFDLNTNEWTDGVLSNVMRQTCADEKPDEKWLLFDAPVDTLWIESMNSVMDDNKVLTLINGERIAMPDQVTLLFETEDLAVASPATVSRCGMVYTDYADLGYQSYVTSWLSKIKDKQQQDIIQHLIDKYLMKIQDFKRHNCKELVTISELNGVASFCNLYSALATEENGVNPADKDNYERMIELWFLFCLIWSVGCTVDEDGRKKLDNYIREIEGTFPNKDTVYEYYVDPKGKSWSHWEDKLRSGWRYPNTSPFYKIMVPTVDTVRYNFIIQALVTRKNPVLLVGPVGTGKTSVAQSVCSKLDPQSYSVLTINMSSQTTSNNVQDIIESRVEKRTKGVYVPIGGKKLVTFLDDFNMPAKDTFGSQPPLELIKLWVDYGFWYDRVKQTTKFIKGMQLLASMGPPGGGRMVISKRLQSRFNLINMTFPSDSQIKRIFGTMINQKLQDFEEDVKPIGDVITQATLEVYQSVVQRFLPTPAKIHYLFNLRDISKVFQGMLRSHKDFHDTKGSITRLWIHECFRVYSDRLVNDQDIEGFVNIISEKLGTLFDQTFHNICPNKQPPIFGEYMSNLEIPIYEDLQEFPTVKRFMEDALDDYNATPGVVSMDLVLFRDAIEHVSRIIRVIGQPRGNMLLVGIGGSGRQSLTRLAAAVCDFTTFQIEVTRHYRIIEFRDDLKRLYRTAGVENKPTIFLFNDTQVVDETFLEDINNILSSGEVPNLYKADEFEEVRTELAEAAKKDGIQDTPESMFAYFIERVRTNLHVVLCMSPVGDPFRNRIRMYPAFVNCTTIDWFCEWPKEALTEVAEKYLESINVGENEQLKPNIAQIFCTMHQSVVQSSNQMLFELKRHNYVTPTNYLELVTGYKTLLYEKRKELGDAANKLKNGLSKIDDTRAKVEVMSVELEEAKIKVAQFQKQCEEYLVVIVQQKREADEQQKSVQARSEKIGEEEVRCKQMAEAAQHDLDEALPALAEAVKALEALNKKDIGEIKSYGRPPVLVEKCMEAVMILKGHEPTWAEAKRQLGNQNFIKELIEFDKENMSDRVLKRIGQYCSQPDFQAEIIGRVSLAAKSLCMWVRAMETYGTIFRVVEPKKQRLNNAQTTLAEKQAILAEAKAKLQEVTDRMENLKKQYDEKLAEKEDLRIKAEQMEIKLDRAGKLVSGLAGERDRWELNVHDLEENMVYLVGDCLVAAAFMSYMGPFLSHYRDHLVKEVWLKEVSKLGIPRSPDFSFSLFMSKPTVVRDWNMQGLPSDAFSTENGVIVTRGNRWPLMVDPQCQAIKWIRNMETKRGLKIIDLQQSDFLRTLENAIQYGFPVLLQNVQEELDPALAPILNKSIIKQGGRLMIRLGDKELDYNPDFKFYITTKLGNPHYTPEISTKTSIVNFAVKEQGLEAQLLGIVVRKERPELEEQKDNLVMNIAAGKKKLVELEDEILRLLNEAQGSLLDDEQLVNTLQSSKKTSEEVGEQLQVSEQTEAKIDAAREGYRGCAQRASILFFVLNDMGRIDPMYQFSLDSYIDLFNVSIDKSHRSPQLEQRILNLNEYHTYAVYRYTCRGLFEKHKLLFSFQMCAKILEAAGKLNMDEYNFFLRGGVVLDREEQMDNPCANWLADTSWDNITELDKLANFHGIVQAFEQYPRDWHVWYTSAEPELAGLPGEWDNACNELQRMLIIRSLRPDRVSFCSTSFIVNNLGSKFVEPPVLDMKAVLEDSNTKTPLIFVLSTGVDPTSMLLQLAEQSEMSHRFHALSLGQGQAPIATRMIKEGVREGNWVFLANCHLSLSWMPQLDKLVEQLQIEEPHPDFRLWLSSSPNPEFPISILQAGIKMTTEPPKGLKANLKRLYHLVTEQQFLRCSKQDKYKKLLFALCFFHSVLLERKKFRMLGWNIMYGFNDSDFEVSENLLSIYLDEYDETPWDALKYLIAGVNYGGHITDDWDRKLLMTYINEYFGEGSLTTPFFKLSSLQTYYIPKDGPLQTYKEYISMLPGVDHPEAFGQHPNADIASQITETQTLFDTLISLQPQVSVKVGESKESKVLKLAADVLEKIPPDIDYEGTQKILKDDPSPQNVVLLQEIQRYNALLQAIRSSLVDLEKGIKGLVVMSSELEEIFNCIHDARVPPLWEKAYPSNKQLGAWTRDLLMRVDQFEKWATTAHPPVIFWMSGFTFPTGFLTAVLQTSARQNNISVDSLSWEFVVSTVDDNNIVEQPKDGVWIKGLFLEGAGWDKKNACLVEANPMQLVCPIPTIHFKPGENKKKSGKGNYTCPCYYYPNRTGSTARASFVVAVDLKSGAYQPDHWTKRGTALLMSLDY</sequence>
<evidence type="ECO:0000256" key="7">
    <source>
        <dbReference type="ARBA" id="ARBA00022803"/>
    </source>
</evidence>
<feature type="coiled-coil region" evidence="21">
    <location>
        <begin position="3646"/>
        <end position="3673"/>
    </location>
</feature>
<dbReference type="OrthoDB" id="10251809at2759"/>
<dbReference type="Gene3D" id="1.20.140.100">
    <property type="entry name" value="Dynein heavy chain, N-terminal domain 2"/>
    <property type="match status" value="1"/>
</dbReference>
<evidence type="ECO:0000256" key="18">
    <source>
        <dbReference type="ARBA" id="ARBA00071813"/>
    </source>
</evidence>
<reference evidence="25" key="1">
    <citation type="submission" date="2015-02" db="EMBL/GenBank/DDBJ databases">
        <title>Genome sequencing for Strongylocentrotus purpuratus.</title>
        <authorList>
            <person name="Murali S."/>
            <person name="Liu Y."/>
            <person name="Vee V."/>
            <person name="English A."/>
            <person name="Wang M."/>
            <person name="Skinner E."/>
            <person name="Han Y."/>
            <person name="Muzny D.M."/>
            <person name="Worley K.C."/>
            <person name="Gibbs R.A."/>
        </authorList>
    </citation>
    <scope>NUCLEOTIDE SEQUENCE</scope>
</reference>
<dbReference type="Gene3D" id="1.20.1270.280">
    <property type="match status" value="1"/>
</dbReference>
<dbReference type="Proteomes" id="UP000007110">
    <property type="component" value="Unassembled WGS sequence"/>
</dbReference>
<evidence type="ECO:0000256" key="10">
    <source>
        <dbReference type="ARBA" id="ARBA00023017"/>
    </source>
</evidence>
<dbReference type="SUPFAM" id="SSF52540">
    <property type="entry name" value="P-loop containing nucleoside triphosphate hydrolases"/>
    <property type="match status" value="4"/>
</dbReference>
<keyword evidence="10" id="KW-0243">Dynein</keyword>
<dbReference type="Pfam" id="PF12781">
    <property type="entry name" value="AAA_9"/>
    <property type="match status" value="1"/>
</dbReference>
<evidence type="ECO:0000259" key="23">
    <source>
        <dbReference type="SMART" id="SM00382"/>
    </source>
</evidence>
<keyword evidence="7" id="KW-0802">TPR repeat</keyword>
<dbReference type="InterPro" id="IPR004273">
    <property type="entry name" value="Dynein_heavy_D6_P-loop"/>
</dbReference>
<evidence type="ECO:0000256" key="21">
    <source>
        <dbReference type="SAM" id="Coils"/>
    </source>
</evidence>
<dbReference type="Pfam" id="PF17857">
    <property type="entry name" value="AAA_lid_1"/>
    <property type="match status" value="1"/>
</dbReference>
<dbReference type="Pfam" id="PF18199">
    <property type="entry name" value="Dynein_C"/>
    <property type="match status" value="1"/>
</dbReference>
<dbReference type="Pfam" id="PF12780">
    <property type="entry name" value="AAA_8"/>
    <property type="match status" value="1"/>
</dbReference>
<dbReference type="SMART" id="SM00382">
    <property type="entry name" value="AAA"/>
    <property type="match status" value="2"/>
</dbReference>
<dbReference type="Gene3D" id="1.20.920.20">
    <property type="match status" value="1"/>
</dbReference>
<dbReference type="Pfam" id="PF12777">
    <property type="entry name" value="MT"/>
    <property type="match status" value="1"/>
</dbReference>
<dbReference type="InterPro" id="IPR043157">
    <property type="entry name" value="Dynein_AAA1S"/>
</dbReference>
<evidence type="ECO:0000256" key="5">
    <source>
        <dbReference type="ARBA" id="ARBA00022737"/>
    </source>
</evidence>
<dbReference type="Pfam" id="PF12775">
    <property type="entry name" value="AAA_7"/>
    <property type="match status" value="1"/>
</dbReference>
<evidence type="ECO:0000256" key="16">
    <source>
        <dbReference type="ARBA" id="ARBA00053635"/>
    </source>
</evidence>
<dbReference type="EnsemblMetazoa" id="XM_030981822">
    <property type="protein sequence ID" value="XP_030837682"/>
    <property type="gene ID" value="LOC100888151"/>
</dbReference>
<dbReference type="FunFam" id="1.20.58.1120:FF:000012">
    <property type="entry name" value="Dynein, axonemal, heavy chain 2"/>
    <property type="match status" value="1"/>
</dbReference>
<dbReference type="InterPro" id="IPR041466">
    <property type="entry name" value="Dynein_AAA5_ext"/>
</dbReference>
<dbReference type="FunFam" id="1.20.1270.280:FF:000007">
    <property type="entry name" value="dynein heavy chain 2, axonemal"/>
    <property type="match status" value="1"/>
</dbReference>
<dbReference type="InterPro" id="IPR024743">
    <property type="entry name" value="Dynein_HC_stalk"/>
</dbReference>
<dbReference type="Gene3D" id="1.20.58.1120">
    <property type="match status" value="1"/>
</dbReference>
<dbReference type="FunFam" id="1.10.8.720:FF:000008">
    <property type="entry name" value="Dynein axonemal heavy chain 2"/>
    <property type="match status" value="1"/>
</dbReference>
<evidence type="ECO:0000256" key="17">
    <source>
        <dbReference type="ARBA" id="ARBA00064223"/>
    </source>
</evidence>
<evidence type="ECO:0000256" key="8">
    <source>
        <dbReference type="ARBA" id="ARBA00022840"/>
    </source>
</evidence>
<dbReference type="InterPro" id="IPR035706">
    <property type="entry name" value="AAA_9"/>
</dbReference>
<dbReference type="InterPro" id="IPR035699">
    <property type="entry name" value="AAA_6"/>
</dbReference>
<dbReference type="GO" id="GO:0007018">
    <property type="term" value="P:microtubule-based movement"/>
    <property type="evidence" value="ECO:0007669"/>
    <property type="project" value="InterPro"/>
</dbReference>
<dbReference type="InterPro" id="IPR042222">
    <property type="entry name" value="Dynein_2_N"/>
</dbReference>
<dbReference type="Gene3D" id="1.20.920.30">
    <property type="match status" value="1"/>
</dbReference>
<comment type="subunit">
    <text evidence="17">Part of the axonemal inner dynein arm complex that consists of at least two heavy chains and a number of intermediate and light chains. Interacts with DNAI4.</text>
</comment>
<dbReference type="FunFam" id="3.40.50.300:FF:006175">
    <property type="entry name" value="Uncharacterized protein"/>
    <property type="match status" value="1"/>
</dbReference>
<dbReference type="Gene3D" id="1.10.8.710">
    <property type="match status" value="1"/>
</dbReference>
<evidence type="ECO:0000256" key="14">
    <source>
        <dbReference type="ARBA" id="ARBA00023212"/>
    </source>
</evidence>
<evidence type="ECO:0000313" key="25">
    <source>
        <dbReference type="Proteomes" id="UP000007110"/>
    </source>
</evidence>
<keyword evidence="14" id="KW-0206">Cytoskeleton</keyword>
<dbReference type="FunFam" id="1.20.920.20:FF:000014">
    <property type="entry name" value="dynein heavy chain 2, axonemal"/>
    <property type="match status" value="1"/>
</dbReference>
<reference evidence="24" key="2">
    <citation type="submission" date="2021-01" db="UniProtKB">
        <authorList>
            <consortium name="EnsemblMetazoa"/>
        </authorList>
    </citation>
    <scope>IDENTIFICATION</scope>
</reference>
<keyword evidence="9" id="KW-0282">Flagellum</keyword>
<evidence type="ECO:0000256" key="6">
    <source>
        <dbReference type="ARBA" id="ARBA00022741"/>
    </source>
</evidence>
<evidence type="ECO:0000256" key="9">
    <source>
        <dbReference type="ARBA" id="ARBA00022846"/>
    </source>
</evidence>
<dbReference type="InterPro" id="IPR013602">
    <property type="entry name" value="Dynein_heavy_linker"/>
</dbReference>
<dbReference type="Pfam" id="PF08385">
    <property type="entry name" value="DHC_N1"/>
    <property type="match status" value="1"/>
</dbReference>
<dbReference type="FunFam" id="3.40.50.300:FF:002141">
    <property type="entry name" value="Dynein heavy chain"/>
    <property type="match status" value="1"/>
</dbReference>
<comment type="similarity">
    <text evidence="2">Belongs to the dynein heavy chain family.</text>
</comment>
<dbReference type="RefSeq" id="XP_030837682.1">
    <property type="nucleotide sequence ID" value="XM_030981822.1"/>
</dbReference>
<dbReference type="Pfam" id="PF08393">
    <property type="entry name" value="DHC_N2"/>
    <property type="match status" value="1"/>
</dbReference>
<keyword evidence="6" id="KW-0547">Nucleotide-binding</keyword>
<dbReference type="FunFam" id="3.40.50.300:FF:000049">
    <property type="entry name" value="Dynein, axonemal, heavy chain 5"/>
    <property type="match status" value="1"/>
</dbReference>
<dbReference type="Gene3D" id="3.20.180.20">
    <property type="entry name" value="Dynein heavy chain, N-terminal domain 2"/>
    <property type="match status" value="1"/>
</dbReference>
<evidence type="ECO:0000256" key="1">
    <source>
        <dbReference type="ARBA" id="ARBA00004611"/>
    </source>
</evidence>
<dbReference type="FunCoup" id="A0A7M7NJT1">
    <property type="interactions" value="954"/>
</dbReference>
<dbReference type="GO" id="GO:0008569">
    <property type="term" value="F:minus-end-directed microtubule motor activity"/>
    <property type="evidence" value="ECO:0007669"/>
    <property type="project" value="InterPro"/>
</dbReference>
<keyword evidence="25" id="KW-1185">Reference proteome</keyword>
<organism evidence="24 25">
    <name type="scientific">Strongylocentrotus purpuratus</name>
    <name type="common">Purple sea urchin</name>
    <dbReference type="NCBI Taxonomy" id="7668"/>
    <lineage>
        <taxon>Eukaryota</taxon>
        <taxon>Metazoa</taxon>
        <taxon>Echinodermata</taxon>
        <taxon>Eleutherozoa</taxon>
        <taxon>Echinozoa</taxon>
        <taxon>Echinoidea</taxon>
        <taxon>Euechinoidea</taxon>
        <taxon>Echinacea</taxon>
        <taxon>Camarodonta</taxon>
        <taxon>Echinidea</taxon>
        <taxon>Strongylocentrotidae</taxon>
        <taxon>Strongylocentrotus</taxon>
    </lineage>
</organism>
<evidence type="ECO:0000256" key="22">
    <source>
        <dbReference type="SAM" id="MobiDB-lite"/>
    </source>
</evidence>
<feature type="coiled-coil region" evidence="21">
    <location>
        <begin position="3332"/>
        <end position="3415"/>
    </location>
</feature>
<dbReference type="GeneID" id="100888151"/>
<feature type="coiled-coil region" evidence="21">
    <location>
        <begin position="1609"/>
        <end position="1636"/>
    </location>
</feature>
<evidence type="ECO:0000256" key="3">
    <source>
        <dbReference type="ARBA" id="ARBA00022490"/>
    </source>
</evidence>
<dbReference type="InterPro" id="IPR043160">
    <property type="entry name" value="Dynein_C_barrel"/>
</dbReference>
<dbReference type="InterPro" id="IPR003593">
    <property type="entry name" value="AAA+_ATPase"/>
</dbReference>
<dbReference type="Gene3D" id="3.40.50.300">
    <property type="entry name" value="P-loop containing nucleotide triphosphate hydrolases"/>
    <property type="match status" value="5"/>
</dbReference>
<evidence type="ECO:0000313" key="24">
    <source>
        <dbReference type="EnsemblMetazoa" id="XP_030837682"/>
    </source>
</evidence>
<dbReference type="InterPro" id="IPR042219">
    <property type="entry name" value="AAA_lid_11_sf"/>
</dbReference>
<dbReference type="FunFam" id="3.20.180.20:FF:000003">
    <property type="entry name" value="Dynein heavy chain 12, axonemal"/>
    <property type="match status" value="1"/>
</dbReference>
<dbReference type="GO" id="GO:0005874">
    <property type="term" value="C:microtubule"/>
    <property type="evidence" value="ECO:0007669"/>
    <property type="project" value="UniProtKB-KW"/>
</dbReference>
<dbReference type="InterPro" id="IPR041589">
    <property type="entry name" value="DNAH3_AAA_lid_1"/>
</dbReference>